<reference evidence="1" key="1">
    <citation type="submission" date="2021-03" db="EMBL/GenBank/DDBJ databases">
        <authorList>
            <consortium name="DOE Joint Genome Institute"/>
            <person name="Ahrendt S."/>
            <person name="Looney B.P."/>
            <person name="Miyauchi S."/>
            <person name="Morin E."/>
            <person name="Drula E."/>
            <person name="Courty P.E."/>
            <person name="Chicoki N."/>
            <person name="Fauchery L."/>
            <person name="Kohler A."/>
            <person name="Kuo A."/>
            <person name="Labutti K."/>
            <person name="Pangilinan J."/>
            <person name="Lipzen A."/>
            <person name="Riley R."/>
            <person name="Andreopoulos W."/>
            <person name="He G."/>
            <person name="Johnson J."/>
            <person name="Barry K.W."/>
            <person name="Grigoriev I.V."/>
            <person name="Nagy L."/>
            <person name="Hibbett D."/>
            <person name="Henrissat B."/>
            <person name="Matheny P.B."/>
            <person name="Labbe J."/>
            <person name="Martin F."/>
        </authorList>
    </citation>
    <scope>NUCLEOTIDE SEQUENCE</scope>
    <source>
        <strain evidence="1">HHB10654</strain>
    </source>
</reference>
<gene>
    <name evidence="1" type="ORF">BV25DRAFT_1832532</name>
</gene>
<sequence length="330" mass="35632">MSENAVAVLPLPSLSTQSALPAINDAAAPFDDEHADIILRSSDDVDFRVHKLILRLASPIFSDMFSLPSPVPTSLAADETRHGLPVVKLAEDANTLDFILRWSYPVATPKVAELRTITLILDAARKYGIDALYASLAADLSRAVDSDALGVFAVATSFGLEVVAALAAVHSLALPLELLDSAELSHLSIYSYNKLLQYRFACGKSASAVTKKRNWFGRTDCPQVVRVNRGAGSFGSSTFSCAQCYTRDPWDTAQNWQAPLQYWNYLTQVGDLLTHHPHTSVVLSAGLVPSWVACANCRTGDKSNGFDSFTRCLAEEVGAAVAQVPVPKFC</sequence>
<dbReference type="EMBL" id="MU277270">
    <property type="protein sequence ID" value="KAI0056150.1"/>
    <property type="molecule type" value="Genomic_DNA"/>
</dbReference>
<reference evidence="1" key="2">
    <citation type="journal article" date="2022" name="New Phytol.">
        <title>Evolutionary transition to the ectomycorrhizal habit in the genomes of a hyperdiverse lineage of mushroom-forming fungi.</title>
        <authorList>
            <person name="Looney B."/>
            <person name="Miyauchi S."/>
            <person name="Morin E."/>
            <person name="Drula E."/>
            <person name="Courty P.E."/>
            <person name="Kohler A."/>
            <person name="Kuo A."/>
            <person name="LaButti K."/>
            <person name="Pangilinan J."/>
            <person name="Lipzen A."/>
            <person name="Riley R."/>
            <person name="Andreopoulos W."/>
            <person name="He G."/>
            <person name="Johnson J."/>
            <person name="Nolan M."/>
            <person name="Tritt A."/>
            <person name="Barry K.W."/>
            <person name="Grigoriev I.V."/>
            <person name="Nagy L.G."/>
            <person name="Hibbett D."/>
            <person name="Henrissat B."/>
            <person name="Matheny P.B."/>
            <person name="Labbe J."/>
            <person name="Martin F.M."/>
        </authorList>
    </citation>
    <scope>NUCLEOTIDE SEQUENCE</scope>
    <source>
        <strain evidence="1">HHB10654</strain>
    </source>
</reference>
<organism evidence="1 2">
    <name type="scientific">Artomyces pyxidatus</name>
    <dbReference type="NCBI Taxonomy" id="48021"/>
    <lineage>
        <taxon>Eukaryota</taxon>
        <taxon>Fungi</taxon>
        <taxon>Dikarya</taxon>
        <taxon>Basidiomycota</taxon>
        <taxon>Agaricomycotina</taxon>
        <taxon>Agaricomycetes</taxon>
        <taxon>Russulales</taxon>
        <taxon>Auriscalpiaceae</taxon>
        <taxon>Artomyces</taxon>
    </lineage>
</organism>
<evidence type="ECO:0000313" key="1">
    <source>
        <dbReference type="EMBL" id="KAI0056150.1"/>
    </source>
</evidence>
<keyword evidence="2" id="KW-1185">Reference proteome</keyword>
<dbReference type="Proteomes" id="UP000814140">
    <property type="component" value="Unassembled WGS sequence"/>
</dbReference>
<evidence type="ECO:0000313" key="2">
    <source>
        <dbReference type="Proteomes" id="UP000814140"/>
    </source>
</evidence>
<protein>
    <submittedName>
        <fullName evidence="1">Uncharacterized protein</fullName>
    </submittedName>
</protein>
<proteinExistence type="predicted"/>
<name>A0ACB8SI97_9AGAM</name>
<comment type="caution">
    <text evidence="1">The sequence shown here is derived from an EMBL/GenBank/DDBJ whole genome shotgun (WGS) entry which is preliminary data.</text>
</comment>
<accession>A0ACB8SI97</accession>